<dbReference type="PANTHER" id="PTHR35849">
    <property type="entry name" value="BLR2341 PROTEIN"/>
    <property type="match status" value="1"/>
</dbReference>
<dbReference type="InterPro" id="IPR002645">
    <property type="entry name" value="STAS_dom"/>
</dbReference>
<dbReference type="OrthoDB" id="6899289at2"/>
<protein>
    <submittedName>
        <fullName evidence="2">Anti-anti-sigma factor</fullName>
    </submittedName>
</protein>
<proteinExistence type="predicted"/>
<accession>A0A1G8ZAK3</accession>
<dbReference type="InterPro" id="IPR052746">
    <property type="entry name" value="MlaB_ABC_Transporter"/>
</dbReference>
<dbReference type="STRING" id="137658.SAMN05216186_104244"/>
<evidence type="ECO:0000313" key="2">
    <source>
        <dbReference type="EMBL" id="SDK11694.1"/>
    </source>
</evidence>
<dbReference type="SUPFAM" id="SSF52091">
    <property type="entry name" value="SpoIIaa-like"/>
    <property type="match status" value="1"/>
</dbReference>
<dbReference type="AlphaFoldDB" id="A0A1G8ZAK3"/>
<dbReference type="RefSeq" id="WP_084334058.1">
    <property type="nucleotide sequence ID" value="NZ_FNFD01000004.1"/>
</dbReference>
<dbReference type="PROSITE" id="PS50801">
    <property type="entry name" value="STAS"/>
    <property type="match status" value="1"/>
</dbReference>
<feature type="domain" description="STAS" evidence="1">
    <location>
        <begin position="15"/>
        <end position="108"/>
    </location>
</feature>
<dbReference type="InterPro" id="IPR036513">
    <property type="entry name" value="STAS_dom_sf"/>
</dbReference>
<name>A0A1G8ZAK3_9PSED</name>
<dbReference type="Pfam" id="PF13466">
    <property type="entry name" value="STAS_2"/>
    <property type="match status" value="1"/>
</dbReference>
<dbReference type="InterPro" id="IPR058548">
    <property type="entry name" value="MlaB-like_STAS"/>
</dbReference>
<keyword evidence="3" id="KW-1185">Reference proteome</keyword>
<gene>
    <name evidence="2" type="ORF">SAMN05216186_104244</name>
</gene>
<dbReference type="EMBL" id="FNFD01000004">
    <property type="protein sequence ID" value="SDK11694.1"/>
    <property type="molecule type" value="Genomic_DNA"/>
</dbReference>
<dbReference type="PANTHER" id="PTHR35849:SF2">
    <property type="entry name" value="BLR2341 PROTEIN"/>
    <property type="match status" value="1"/>
</dbReference>
<dbReference type="Proteomes" id="UP000198706">
    <property type="component" value="Unassembled WGS sequence"/>
</dbReference>
<evidence type="ECO:0000313" key="3">
    <source>
        <dbReference type="Proteomes" id="UP000198706"/>
    </source>
</evidence>
<organism evidence="2 3">
    <name type="scientific">Pseudomonas indica</name>
    <dbReference type="NCBI Taxonomy" id="137658"/>
    <lineage>
        <taxon>Bacteria</taxon>
        <taxon>Pseudomonadati</taxon>
        <taxon>Pseudomonadota</taxon>
        <taxon>Gammaproteobacteria</taxon>
        <taxon>Pseudomonadales</taxon>
        <taxon>Pseudomonadaceae</taxon>
        <taxon>Pseudomonas</taxon>
    </lineage>
</organism>
<evidence type="ECO:0000259" key="1">
    <source>
        <dbReference type="PROSITE" id="PS50801"/>
    </source>
</evidence>
<reference evidence="2 3" key="1">
    <citation type="submission" date="2016-10" db="EMBL/GenBank/DDBJ databases">
        <authorList>
            <person name="de Groot N.N."/>
        </authorList>
    </citation>
    <scope>NUCLEOTIDE SEQUENCE [LARGE SCALE GENOMIC DNA]</scope>
    <source>
        <strain evidence="2 3">JCM 21544</strain>
    </source>
</reference>
<dbReference type="Gene3D" id="3.30.750.24">
    <property type="entry name" value="STAS domain"/>
    <property type="match status" value="1"/>
</dbReference>
<sequence>MFDVRHDSQHQPERLALVGSLTIYEVRQAHEALLGALVSSAETRHWLLDLSELEELDSAGAQLLLALQRHLAQQQARLEVTGPAGEVLGMLELLRLQPLYPDVLPAKA</sequence>